<dbReference type="GO" id="GO:0016020">
    <property type="term" value="C:membrane"/>
    <property type="evidence" value="ECO:0007669"/>
    <property type="project" value="InterPro"/>
</dbReference>
<feature type="domain" description="IRG-type G" evidence="2">
    <location>
        <begin position="48"/>
        <end position="228"/>
    </location>
</feature>
<evidence type="ECO:0000259" key="2">
    <source>
        <dbReference type="PROSITE" id="PS51716"/>
    </source>
</evidence>
<dbReference type="PANTHER" id="PTHR14143">
    <property type="entry name" value="INTERFERON-INDUCIBLE GTPASE FAMILY MEMBER"/>
    <property type="match status" value="1"/>
</dbReference>
<dbReference type="EMBL" id="CACVKT020000379">
    <property type="protein sequence ID" value="CAC5358621.1"/>
    <property type="molecule type" value="Genomic_DNA"/>
</dbReference>
<accession>A0A6J7ZZ41</accession>
<dbReference type="OrthoDB" id="6105296at2759"/>
<protein>
    <recommendedName>
        <fullName evidence="2">IRG-type G domain-containing protein</fullName>
    </recommendedName>
</protein>
<dbReference type="AlphaFoldDB" id="A0A6J7ZZ41"/>
<name>A0A6J7ZZ41_MYTCO</name>
<evidence type="ECO:0000313" key="3">
    <source>
        <dbReference type="EMBL" id="CAC5358621.1"/>
    </source>
</evidence>
<evidence type="ECO:0000256" key="1">
    <source>
        <dbReference type="ARBA" id="ARBA00005429"/>
    </source>
</evidence>
<proteinExistence type="inferred from homology"/>
<dbReference type="InterPro" id="IPR027417">
    <property type="entry name" value="P-loop_NTPase"/>
</dbReference>
<sequence>MGQMSSCETKLTQEEIREAQDLKDRVENEGPEAIAKHVRENLDRWKKEELKIGISGRIKTGKSTFINAVLGLRPNQPGSAKSGSGNTTQNVTTYAHPRNKQIVLFDFPGVGTEDHPKSKYMTKVNTSECDYFLIFFDSVISDDDIWLAERLKEINKPYCFVRSMIDQDIQNAEFDGKNSDTVLEEVRENVQTSVAANNITRHSSIFFISGRYTDIGEFPQLLTHMEKNISSLKFESILFSISAISKEVIEKKYQKLKSRIRIVSVGAAAISAEPIPIIDLLININLLIHELHHYIDTFGITMDKIESLPAEVKERLNVWSILTKSGKALVVFIIQQIEKAAAVAVVESVADFFIPIIGSLISAPTTYFIVKDFLTKYLDQMKEDAIIVYDNVLHAQKHLHTDTQVC</sequence>
<dbReference type="PROSITE" id="PS51716">
    <property type="entry name" value="G_IRG"/>
    <property type="match status" value="1"/>
</dbReference>
<gene>
    <name evidence="3" type="ORF">MCOR_1795</name>
</gene>
<dbReference type="GO" id="GO:0005525">
    <property type="term" value="F:GTP binding"/>
    <property type="evidence" value="ECO:0007669"/>
    <property type="project" value="InterPro"/>
</dbReference>
<dbReference type="SUPFAM" id="SSF52540">
    <property type="entry name" value="P-loop containing nucleoside triphosphate hydrolases"/>
    <property type="match status" value="1"/>
</dbReference>
<dbReference type="InterPro" id="IPR030385">
    <property type="entry name" value="G_IRG_dom"/>
</dbReference>
<dbReference type="Proteomes" id="UP000507470">
    <property type="component" value="Unassembled WGS sequence"/>
</dbReference>
<keyword evidence="4" id="KW-1185">Reference proteome</keyword>
<comment type="similarity">
    <text evidence="1">Belongs to the TRAFAC class dynamin-like GTPase superfamily. IRG family.</text>
</comment>
<dbReference type="PANTHER" id="PTHR14143:SF1">
    <property type="entry name" value="IRG-TYPE G DOMAIN-CONTAINING PROTEIN"/>
    <property type="match status" value="1"/>
</dbReference>
<dbReference type="Pfam" id="PF05049">
    <property type="entry name" value="IIGP"/>
    <property type="match status" value="1"/>
</dbReference>
<reference evidence="3 4" key="1">
    <citation type="submission" date="2020-06" db="EMBL/GenBank/DDBJ databases">
        <authorList>
            <person name="Li R."/>
            <person name="Bekaert M."/>
        </authorList>
    </citation>
    <scope>NUCLEOTIDE SEQUENCE [LARGE SCALE GENOMIC DNA]</scope>
    <source>
        <strain evidence="4">wild</strain>
    </source>
</reference>
<organism evidence="3 4">
    <name type="scientific">Mytilus coruscus</name>
    <name type="common">Sea mussel</name>
    <dbReference type="NCBI Taxonomy" id="42192"/>
    <lineage>
        <taxon>Eukaryota</taxon>
        <taxon>Metazoa</taxon>
        <taxon>Spiralia</taxon>
        <taxon>Lophotrochozoa</taxon>
        <taxon>Mollusca</taxon>
        <taxon>Bivalvia</taxon>
        <taxon>Autobranchia</taxon>
        <taxon>Pteriomorphia</taxon>
        <taxon>Mytilida</taxon>
        <taxon>Mytiloidea</taxon>
        <taxon>Mytilidae</taxon>
        <taxon>Mytilinae</taxon>
        <taxon>Mytilus</taxon>
    </lineage>
</organism>
<dbReference type="Gene3D" id="3.40.50.300">
    <property type="entry name" value="P-loop containing nucleotide triphosphate hydrolases"/>
    <property type="match status" value="1"/>
</dbReference>
<dbReference type="InterPro" id="IPR007743">
    <property type="entry name" value="Immunity-related_GTPase-like"/>
</dbReference>
<evidence type="ECO:0000313" key="4">
    <source>
        <dbReference type="Proteomes" id="UP000507470"/>
    </source>
</evidence>